<dbReference type="AlphaFoldDB" id="A0A0F9WIR7"/>
<protein>
    <submittedName>
        <fullName evidence="1">Uncharacterized protein</fullName>
    </submittedName>
</protein>
<organism evidence="1">
    <name type="scientific">marine sediment metagenome</name>
    <dbReference type="NCBI Taxonomy" id="412755"/>
    <lineage>
        <taxon>unclassified sequences</taxon>
        <taxon>metagenomes</taxon>
        <taxon>ecological metagenomes</taxon>
    </lineage>
</organism>
<reference evidence="1" key="1">
    <citation type="journal article" date="2015" name="Nature">
        <title>Complex archaea that bridge the gap between prokaryotes and eukaryotes.</title>
        <authorList>
            <person name="Spang A."/>
            <person name="Saw J.H."/>
            <person name="Jorgensen S.L."/>
            <person name="Zaremba-Niedzwiedzka K."/>
            <person name="Martijn J."/>
            <person name="Lind A.E."/>
            <person name="van Eijk R."/>
            <person name="Schleper C."/>
            <person name="Guy L."/>
            <person name="Ettema T.J."/>
        </authorList>
    </citation>
    <scope>NUCLEOTIDE SEQUENCE</scope>
</reference>
<evidence type="ECO:0000313" key="1">
    <source>
        <dbReference type="EMBL" id="KKN78313.1"/>
    </source>
</evidence>
<comment type="caution">
    <text evidence="1">The sequence shown here is derived from an EMBL/GenBank/DDBJ whole genome shotgun (WGS) entry which is preliminary data.</text>
</comment>
<accession>A0A0F9WIR7</accession>
<sequence length="46" mass="5211">MCDEQIDSDYHGCHEDPQDKCGLICDDCNGEYSDREMAKLEAEAVK</sequence>
<dbReference type="EMBL" id="LAZR01000265">
    <property type="protein sequence ID" value="KKN78313.1"/>
    <property type="molecule type" value="Genomic_DNA"/>
</dbReference>
<proteinExistence type="predicted"/>
<name>A0A0F9WIR7_9ZZZZ</name>
<gene>
    <name evidence="1" type="ORF">LCGC14_0351720</name>
</gene>